<evidence type="ECO:0000313" key="5">
    <source>
        <dbReference type="Proteomes" id="UP000588586"/>
    </source>
</evidence>
<dbReference type="InterPro" id="IPR050832">
    <property type="entry name" value="Bact_Acetyltransf"/>
</dbReference>
<keyword evidence="2" id="KW-0012">Acyltransferase</keyword>
<feature type="domain" description="N-acetyltransferase" evidence="3">
    <location>
        <begin position="22"/>
        <end position="194"/>
    </location>
</feature>
<evidence type="ECO:0000256" key="1">
    <source>
        <dbReference type="ARBA" id="ARBA00022679"/>
    </source>
</evidence>
<evidence type="ECO:0000313" key="4">
    <source>
        <dbReference type="EMBL" id="NNM46035.1"/>
    </source>
</evidence>
<proteinExistence type="predicted"/>
<dbReference type="Gene3D" id="3.40.630.30">
    <property type="match status" value="1"/>
</dbReference>
<dbReference type="CDD" id="cd04301">
    <property type="entry name" value="NAT_SF"/>
    <property type="match status" value="1"/>
</dbReference>
<dbReference type="AlphaFoldDB" id="A0A849HDL8"/>
<accession>A0A849HDL8</accession>
<comment type="caution">
    <text evidence="4">The sequence shown here is derived from an EMBL/GenBank/DDBJ whole genome shotgun (WGS) entry which is preliminary data.</text>
</comment>
<dbReference type="Pfam" id="PF00583">
    <property type="entry name" value="Acetyltransf_1"/>
    <property type="match status" value="1"/>
</dbReference>
<keyword evidence="5" id="KW-1185">Reference proteome</keyword>
<dbReference type="EMBL" id="JABEPQ010000002">
    <property type="protein sequence ID" value="NNM46035.1"/>
    <property type="molecule type" value="Genomic_DNA"/>
</dbReference>
<dbReference type="InterPro" id="IPR000182">
    <property type="entry name" value="GNAT_dom"/>
</dbReference>
<dbReference type="Proteomes" id="UP000588586">
    <property type="component" value="Unassembled WGS sequence"/>
</dbReference>
<dbReference type="InterPro" id="IPR016181">
    <property type="entry name" value="Acyl_CoA_acyltransferase"/>
</dbReference>
<dbReference type="SUPFAM" id="SSF55729">
    <property type="entry name" value="Acyl-CoA N-acyltransferases (Nat)"/>
    <property type="match status" value="1"/>
</dbReference>
<dbReference type="GO" id="GO:0016747">
    <property type="term" value="F:acyltransferase activity, transferring groups other than amino-acyl groups"/>
    <property type="evidence" value="ECO:0007669"/>
    <property type="project" value="InterPro"/>
</dbReference>
<sequence>MAEHQHGHAHDHGHAPGPLADASVRLARETDTPAVGLVQATVWREAYAAVLPQEVLDQFEPQAFASVWRRSLAAPPDGVYRLLVALAGDQVVGFASIGPSQDPDASPETGELTAIAVHPQARRAGHGSRLLNAAVDTLRGAGAELVATWVLSTDEDTRAFLAASGLSPDGAYRDRVVSEGGDTAREVRLLANITPPEDPAAESP</sequence>
<reference evidence="4 5" key="1">
    <citation type="submission" date="2020-04" db="EMBL/GenBank/DDBJ databases">
        <title>Knoellia sp. isolate from air conditioner.</title>
        <authorList>
            <person name="Chea S."/>
            <person name="Kim D.-U."/>
        </authorList>
    </citation>
    <scope>NUCLEOTIDE SEQUENCE [LARGE SCALE GENOMIC DNA]</scope>
    <source>
        <strain evidence="4 5">DB2414S</strain>
    </source>
</reference>
<gene>
    <name evidence="4" type="ORF">HJG52_08440</name>
</gene>
<evidence type="ECO:0000256" key="2">
    <source>
        <dbReference type="ARBA" id="ARBA00023315"/>
    </source>
</evidence>
<evidence type="ECO:0000259" key="3">
    <source>
        <dbReference type="PROSITE" id="PS51186"/>
    </source>
</evidence>
<dbReference type="PANTHER" id="PTHR43877">
    <property type="entry name" value="AMINOALKYLPHOSPHONATE N-ACETYLTRANSFERASE-RELATED-RELATED"/>
    <property type="match status" value="1"/>
</dbReference>
<dbReference type="PROSITE" id="PS51186">
    <property type="entry name" value="GNAT"/>
    <property type="match status" value="1"/>
</dbReference>
<name>A0A849HDL8_9MICO</name>
<dbReference type="RefSeq" id="WP_171243185.1">
    <property type="nucleotide sequence ID" value="NZ_JABEPQ010000002.1"/>
</dbReference>
<keyword evidence="1 4" id="KW-0808">Transferase</keyword>
<protein>
    <submittedName>
        <fullName evidence="4">GNAT family N-acetyltransferase</fullName>
    </submittedName>
</protein>
<organism evidence="4 5">
    <name type="scientific">Knoellia koreensis</name>
    <dbReference type="NCBI Taxonomy" id="2730921"/>
    <lineage>
        <taxon>Bacteria</taxon>
        <taxon>Bacillati</taxon>
        <taxon>Actinomycetota</taxon>
        <taxon>Actinomycetes</taxon>
        <taxon>Micrococcales</taxon>
        <taxon>Intrasporangiaceae</taxon>
        <taxon>Knoellia</taxon>
    </lineage>
</organism>